<dbReference type="GO" id="GO:0016787">
    <property type="term" value="F:hydrolase activity"/>
    <property type="evidence" value="ECO:0007669"/>
    <property type="project" value="UniProtKB-KW"/>
</dbReference>
<dbReference type="Pfam" id="PF13472">
    <property type="entry name" value="Lipase_GDSL_2"/>
    <property type="match status" value="1"/>
</dbReference>
<evidence type="ECO:0000259" key="1">
    <source>
        <dbReference type="Pfam" id="PF13472"/>
    </source>
</evidence>
<dbReference type="CDD" id="cd00229">
    <property type="entry name" value="SGNH_hydrolase"/>
    <property type="match status" value="1"/>
</dbReference>
<reference evidence="2 3" key="1">
    <citation type="submission" date="2023-11" db="EMBL/GenBank/DDBJ databases">
        <title>Coraliomargarita sp. nov., isolated from marine algae.</title>
        <authorList>
            <person name="Lee J.K."/>
            <person name="Baek J.H."/>
            <person name="Kim J.M."/>
            <person name="Choi D.G."/>
            <person name="Jeon C.O."/>
        </authorList>
    </citation>
    <scope>NUCLEOTIDE SEQUENCE [LARGE SCALE GENOMIC DNA]</scope>
    <source>
        <strain evidence="2 3">J2-16</strain>
    </source>
</reference>
<name>A0ABZ0RIN8_9BACT</name>
<dbReference type="RefSeq" id="WP_319832003.1">
    <property type="nucleotide sequence ID" value="NZ_CP138858.1"/>
</dbReference>
<dbReference type="PANTHER" id="PTHR34407:SF1">
    <property type="entry name" value="SGNH HYDROLASE-TYPE ESTERASE DOMAIN-CONTAINING PROTEIN"/>
    <property type="match status" value="1"/>
</dbReference>
<dbReference type="Proteomes" id="UP001324993">
    <property type="component" value="Chromosome"/>
</dbReference>
<dbReference type="SUPFAM" id="SSF52266">
    <property type="entry name" value="SGNH hydrolase"/>
    <property type="match status" value="1"/>
</dbReference>
<accession>A0ABZ0RIN8</accession>
<organism evidence="2 3">
    <name type="scientific">Coraliomargarita algicola</name>
    <dbReference type="NCBI Taxonomy" id="3092156"/>
    <lineage>
        <taxon>Bacteria</taxon>
        <taxon>Pseudomonadati</taxon>
        <taxon>Verrucomicrobiota</taxon>
        <taxon>Opitutia</taxon>
        <taxon>Puniceicoccales</taxon>
        <taxon>Coraliomargaritaceae</taxon>
        <taxon>Coraliomargarita</taxon>
    </lineage>
</organism>
<keyword evidence="3" id="KW-1185">Reference proteome</keyword>
<protein>
    <submittedName>
        <fullName evidence="2">SGNH/GDSL hydrolase family protein</fullName>
    </submittedName>
</protein>
<dbReference type="EMBL" id="CP138858">
    <property type="protein sequence ID" value="WPJ95109.1"/>
    <property type="molecule type" value="Genomic_DNA"/>
</dbReference>
<proteinExistence type="predicted"/>
<keyword evidence="2" id="KW-0378">Hydrolase</keyword>
<dbReference type="InterPro" id="IPR036514">
    <property type="entry name" value="SGNH_hydro_sf"/>
</dbReference>
<dbReference type="Gene3D" id="3.40.50.1110">
    <property type="entry name" value="SGNH hydrolase"/>
    <property type="match status" value="1"/>
</dbReference>
<dbReference type="PANTHER" id="PTHR34407">
    <property type="entry name" value="EXPRESSED PROTEIN"/>
    <property type="match status" value="1"/>
</dbReference>
<evidence type="ECO:0000313" key="3">
    <source>
        <dbReference type="Proteomes" id="UP001324993"/>
    </source>
</evidence>
<feature type="domain" description="SGNH hydrolase-type esterase" evidence="1">
    <location>
        <begin position="56"/>
        <end position="212"/>
    </location>
</feature>
<evidence type="ECO:0000313" key="2">
    <source>
        <dbReference type="EMBL" id="WPJ95109.1"/>
    </source>
</evidence>
<gene>
    <name evidence="2" type="ORF">SH580_16920</name>
</gene>
<sequence length="537" mass="59001">MPFSINNFPIYSCNWVSLFFAWIGCVCTVVASQEPGSDVVAAFSRATKGEPLRYVAIGGSITQASSSGWIGDWLDEQFPKSEISVVNSGMSGTGSSLGIFRIDRDIISHAPDLVVIEYCVNDGGLTDEQAILYMETLVVRLKSLPHPPAIVIVEAAARRGVNLQRHRRIARHYGLVEADMQAAVEAHLSEHGEDWNVLFSDDVHPNRAGHALYAETLRNTLRPLLNRARSKDRATATPLVPLPPPLSTKPLLLDARLVPLQAYITPDWKTGAPPSAWWGRFFQGAITAEAPGTALRLPVRGTTFGLFYARDTDNGSFLVNVDDSVPSHVYANTRDGFSYLLAGVDLPAREHMLNVVLPAESEIDPSRNGSVTLGYLLLAGETQATREPSPQGTFTPEVLRDLNLVPVPADAWSWTGPFSLSYPKEQMPIDARADTFTKFAPEPGDANFSLDRFTWKPVSAESNLVDFRTLIGEKKPSFVYARTEFDGGSGGQALLSITVDYYCQLWLNGERIIIFDGPHPRPHFSGPTESRSKRVLH</sequence>
<dbReference type="InterPro" id="IPR013830">
    <property type="entry name" value="SGNH_hydro"/>
</dbReference>